<dbReference type="Pfam" id="PF13013">
    <property type="entry name" value="F-box-like_2"/>
    <property type="match status" value="1"/>
</dbReference>
<evidence type="ECO:0000313" key="3">
    <source>
        <dbReference type="EMBL" id="QRC90408.1"/>
    </source>
</evidence>
<dbReference type="OrthoDB" id="3766937at2759"/>
<dbReference type="PANTHER" id="PTHR42085">
    <property type="entry name" value="F-BOX DOMAIN-CONTAINING PROTEIN"/>
    <property type="match status" value="1"/>
</dbReference>
<name>A0A7U2ER29_PHANO</name>
<dbReference type="EMBL" id="CP069023">
    <property type="protein sequence ID" value="QRC90408.1"/>
    <property type="molecule type" value="Genomic_DNA"/>
</dbReference>
<dbReference type="PANTHER" id="PTHR42085:SF1">
    <property type="entry name" value="F-BOX DOMAIN-CONTAINING PROTEIN"/>
    <property type="match status" value="1"/>
</dbReference>
<gene>
    <name evidence="3" type="ORF">JI435_098140</name>
</gene>
<evidence type="ECO:0000259" key="2">
    <source>
        <dbReference type="Pfam" id="PF13013"/>
    </source>
</evidence>
<dbReference type="AlphaFoldDB" id="A0A7U2ER29"/>
<keyword evidence="4" id="KW-1185">Reference proteome</keyword>
<proteinExistence type="predicted"/>
<dbReference type="VEuPathDB" id="FungiDB:JI435_098140"/>
<reference evidence="4" key="1">
    <citation type="journal article" date="2021" name="BMC Genomics">
        <title>Chromosome-level genome assembly and manually-curated proteome of model necrotroph Parastagonospora nodorum Sn15 reveals a genome-wide trove of candidate effector homologs, and redundancy of virulence-related functions within an accessory chromosome.</title>
        <authorList>
            <person name="Bertazzoni S."/>
            <person name="Jones D.A.B."/>
            <person name="Phan H.T."/>
            <person name="Tan K.-C."/>
            <person name="Hane J.K."/>
        </authorList>
    </citation>
    <scope>NUCLEOTIDE SEQUENCE [LARGE SCALE GENOMIC DNA]</scope>
    <source>
        <strain evidence="4">SN15 / ATCC MYA-4574 / FGSC 10173)</strain>
    </source>
</reference>
<feature type="region of interest" description="Disordered" evidence="1">
    <location>
        <begin position="1"/>
        <end position="28"/>
    </location>
</feature>
<accession>A0A7U2ER29</accession>
<organism evidence="3 4">
    <name type="scientific">Phaeosphaeria nodorum (strain SN15 / ATCC MYA-4574 / FGSC 10173)</name>
    <name type="common">Glume blotch fungus</name>
    <name type="synonym">Parastagonospora nodorum</name>
    <dbReference type="NCBI Taxonomy" id="321614"/>
    <lineage>
        <taxon>Eukaryota</taxon>
        <taxon>Fungi</taxon>
        <taxon>Dikarya</taxon>
        <taxon>Ascomycota</taxon>
        <taxon>Pezizomycotina</taxon>
        <taxon>Dothideomycetes</taxon>
        <taxon>Pleosporomycetidae</taxon>
        <taxon>Pleosporales</taxon>
        <taxon>Pleosporineae</taxon>
        <taxon>Phaeosphaeriaceae</taxon>
        <taxon>Parastagonospora</taxon>
    </lineage>
</organism>
<dbReference type="KEGG" id="pno:SNOG_09814"/>
<feature type="domain" description="F-box" evidence="2">
    <location>
        <begin position="26"/>
        <end position="108"/>
    </location>
</feature>
<dbReference type="RefSeq" id="XP_001800100.1">
    <property type="nucleotide sequence ID" value="XM_001800048.1"/>
</dbReference>
<dbReference type="InterPro" id="IPR038883">
    <property type="entry name" value="AN11006-like"/>
</dbReference>
<dbReference type="Proteomes" id="UP000663193">
    <property type="component" value="Chromosome 1"/>
</dbReference>
<sequence>MPVTTRAKTKSHMLSKKMANKEQKAEEQSAEPLRCRLLELPPELRNRIYHFAAEAEFESDGRVPPVITRSRQEPTAATAHSPSGRTFVGLAQSCKQIRSEYRVLWLRGSSIRIKLEDVQSYVTTFYPKAEDYCNAPKLLLISWDHENNGCDEDVLFDITLLLRIRAFCPSNVIQFVCRRLVEYDLPDVDCFECGHNITCTCRAECDHEDTIEEVMFDVHVDYHYMMVLNELLANSNGTWLKSLRNDAKTRYMKIECTADTESQHLTVYIRFCVGRAPAIITKRAMHKGAIRYLQSMGLLGMHTSKAVDFVVGEAIGKFTRHAQGCGVLVPSYNQIEIAGTTKMPSDSLGVMSSTP</sequence>
<protein>
    <recommendedName>
        <fullName evidence="2">F-box domain-containing protein</fullName>
    </recommendedName>
</protein>
<evidence type="ECO:0000256" key="1">
    <source>
        <dbReference type="SAM" id="MobiDB-lite"/>
    </source>
</evidence>
<evidence type="ECO:0000313" key="4">
    <source>
        <dbReference type="Proteomes" id="UP000663193"/>
    </source>
</evidence>
<feature type="compositionally biased region" description="Basic and acidic residues" evidence="1">
    <location>
        <begin position="19"/>
        <end position="28"/>
    </location>
</feature>
<dbReference type="OMA" id="CEHDETI"/>
<dbReference type="InterPro" id="IPR001810">
    <property type="entry name" value="F-box_dom"/>
</dbReference>